<dbReference type="PANTHER" id="PTHR23511:SF34">
    <property type="entry name" value="SYNAPTIC VESICLE GLYCOPROTEIN 2"/>
    <property type="match status" value="1"/>
</dbReference>
<evidence type="ECO:0000256" key="7">
    <source>
        <dbReference type="SAM" id="Phobius"/>
    </source>
</evidence>
<dbReference type="InterPro" id="IPR011701">
    <property type="entry name" value="MFS"/>
</dbReference>
<evidence type="ECO:0000313" key="9">
    <source>
        <dbReference type="EMBL" id="RDK11937.1"/>
    </source>
</evidence>
<dbReference type="InterPro" id="IPR020846">
    <property type="entry name" value="MFS_dom"/>
</dbReference>
<organism evidence="9 10">
    <name type="scientific">Cupriavidus lacunae</name>
    <dbReference type="NCBI Taxonomy" id="2666307"/>
    <lineage>
        <taxon>Bacteria</taxon>
        <taxon>Pseudomonadati</taxon>
        <taxon>Pseudomonadota</taxon>
        <taxon>Betaproteobacteria</taxon>
        <taxon>Burkholderiales</taxon>
        <taxon>Burkholderiaceae</taxon>
        <taxon>Cupriavidus</taxon>
    </lineage>
</organism>
<evidence type="ECO:0000259" key="8">
    <source>
        <dbReference type="PROSITE" id="PS50850"/>
    </source>
</evidence>
<keyword evidence="10" id="KW-1185">Reference proteome</keyword>
<protein>
    <submittedName>
        <fullName evidence="9">MFS transporter</fullName>
    </submittedName>
</protein>
<keyword evidence="5 7" id="KW-1133">Transmembrane helix</keyword>
<dbReference type="PROSITE" id="PS00217">
    <property type="entry name" value="SUGAR_TRANSPORT_2"/>
    <property type="match status" value="1"/>
</dbReference>
<dbReference type="GO" id="GO:0016020">
    <property type="term" value="C:membrane"/>
    <property type="evidence" value="ECO:0007669"/>
    <property type="project" value="UniProtKB-SubCell"/>
</dbReference>
<dbReference type="InterPro" id="IPR005829">
    <property type="entry name" value="Sugar_transporter_CS"/>
</dbReference>
<dbReference type="PROSITE" id="PS50850">
    <property type="entry name" value="MFS"/>
    <property type="match status" value="1"/>
</dbReference>
<dbReference type="GO" id="GO:0022857">
    <property type="term" value="F:transmembrane transporter activity"/>
    <property type="evidence" value="ECO:0007669"/>
    <property type="project" value="InterPro"/>
</dbReference>
<evidence type="ECO:0000313" key="10">
    <source>
        <dbReference type="Proteomes" id="UP000255165"/>
    </source>
</evidence>
<dbReference type="AlphaFoldDB" id="A0A370P280"/>
<keyword evidence="3" id="KW-0813">Transport</keyword>
<keyword evidence="4 7" id="KW-0812">Transmembrane</keyword>
<dbReference type="EMBL" id="QKWJ01000002">
    <property type="protein sequence ID" value="RDK11937.1"/>
    <property type="molecule type" value="Genomic_DNA"/>
</dbReference>
<gene>
    <name evidence="9" type="ORF">DN412_03340</name>
</gene>
<comment type="subcellular location">
    <subcellularLocation>
        <location evidence="1">Membrane</location>
        <topology evidence="1">Multi-pass membrane protein</topology>
    </subcellularLocation>
</comment>
<name>A0A370P280_9BURK</name>
<feature type="domain" description="Major facilitator superfamily (MFS) profile" evidence="8">
    <location>
        <begin position="31"/>
        <end position="446"/>
    </location>
</feature>
<feature type="transmembrane region" description="Helical" evidence="7">
    <location>
        <begin position="31"/>
        <end position="53"/>
    </location>
</feature>
<keyword evidence="6 7" id="KW-0472">Membrane</keyword>
<feature type="transmembrane region" description="Helical" evidence="7">
    <location>
        <begin position="270"/>
        <end position="291"/>
    </location>
</feature>
<dbReference type="PANTHER" id="PTHR23511">
    <property type="entry name" value="SYNAPTIC VESICLE GLYCOPROTEIN 2"/>
    <property type="match status" value="1"/>
</dbReference>
<feature type="transmembrane region" description="Helical" evidence="7">
    <location>
        <begin position="155"/>
        <end position="177"/>
    </location>
</feature>
<dbReference type="Proteomes" id="UP000255165">
    <property type="component" value="Unassembled WGS sequence"/>
</dbReference>
<feature type="transmembrane region" description="Helical" evidence="7">
    <location>
        <begin position="423"/>
        <end position="442"/>
    </location>
</feature>
<reference evidence="9 10" key="1">
    <citation type="submission" date="2018-06" db="EMBL/GenBank/DDBJ databases">
        <authorList>
            <person name="Feng T."/>
            <person name="Jeon C.O."/>
        </authorList>
    </citation>
    <scope>NUCLEOTIDE SEQUENCE [LARGE SCALE GENOMIC DNA]</scope>
    <source>
        <strain evidence="9 10">S23</strain>
    </source>
</reference>
<dbReference type="Gene3D" id="1.20.1250.20">
    <property type="entry name" value="MFS general substrate transporter like domains"/>
    <property type="match status" value="1"/>
</dbReference>
<feature type="transmembrane region" description="Helical" evidence="7">
    <location>
        <begin position="303"/>
        <end position="324"/>
    </location>
</feature>
<feature type="transmembrane region" description="Helical" evidence="7">
    <location>
        <begin position="65"/>
        <end position="85"/>
    </location>
</feature>
<evidence type="ECO:0000256" key="3">
    <source>
        <dbReference type="ARBA" id="ARBA00022448"/>
    </source>
</evidence>
<comment type="caution">
    <text evidence="9">The sequence shown here is derived from an EMBL/GenBank/DDBJ whole genome shotgun (WGS) entry which is preliminary data.</text>
</comment>
<dbReference type="SUPFAM" id="SSF103473">
    <property type="entry name" value="MFS general substrate transporter"/>
    <property type="match status" value="1"/>
</dbReference>
<feature type="transmembrane region" description="Helical" evidence="7">
    <location>
        <begin position="183"/>
        <end position="200"/>
    </location>
</feature>
<accession>A0A370P280</accession>
<sequence length="455" mass="49811">MLGQVSVARGTVEDVVARIERMPISRWHLKARFIIGIATLFDAFDNLAIAYVLPVLAPQWHLSTGQIGLLLSASFFGQLVAALFFGWWAERIGRKRALTWSILIYSLLSLACAFAWDFKSLLLLRTLQGFGIGGEVPVAMTYISELSRTHGRGRFVLLYELVFPVGLLAAVLVGAWIVPDIGWRWLFVIGALPALLVFMLRRLPESPRWLASKGRFAEADTALSTIEKAIEKSSGQSLPAAQPIALTIERSASLADLFGPQYLRRTLTSWVIWSTCYFCTYGLLVWLPSIYRNVFHLGVGDALIYSVATQAVGLAGCLLCALSIDMTMRRTAFGVAFLGAAVSFLCIWFVNPTSAMTLMIVGSIANFFVAYIAIGVYLYTTEIYPTRSRAIGLSASAFWARVAGFVGPNVIGGTIVTWGLGSVFLGLAIAAAFAAVVSWLFVSETRFRMLEEVSP</sequence>
<dbReference type="Pfam" id="PF07690">
    <property type="entry name" value="MFS_1"/>
    <property type="match status" value="1"/>
</dbReference>
<dbReference type="RefSeq" id="WP_115013210.1">
    <property type="nucleotide sequence ID" value="NZ_QKWJ01000002.1"/>
</dbReference>
<feature type="transmembrane region" description="Helical" evidence="7">
    <location>
        <begin position="391"/>
        <end position="411"/>
    </location>
</feature>
<evidence type="ECO:0000256" key="2">
    <source>
        <dbReference type="ARBA" id="ARBA00010992"/>
    </source>
</evidence>
<feature type="transmembrane region" description="Helical" evidence="7">
    <location>
        <begin position="356"/>
        <end position="379"/>
    </location>
</feature>
<feature type="transmembrane region" description="Helical" evidence="7">
    <location>
        <begin position="331"/>
        <end position="350"/>
    </location>
</feature>
<evidence type="ECO:0000256" key="4">
    <source>
        <dbReference type="ARBA" id="ARBA00022692"/>
    </source>
</evidence>
<evidence type="ECO:0000256" key="6">
    <source>
        <dbReference type="ARBA" id="ARBA00023136"/>
    </source>
</evidence>
<feature type="transmembrane region" description="Helical" evidence="7">
    <location>
        <begin position="122"/>
        <end position="143"/>
    </location>
</feature>
<proteinExistence type="inferred from homology"/>
<feature type="transmembrane region" description="Helical" evidence="7">
    <location>
        <begin position="97"/>
        <end position="116"/>
    </location>
</feature>
<comment type="similarity">
    <text evidence="2">Belongs to the major facilitator superfamily. Sugar transporter (TC 2.A.1.1) family.</text>
</comment>
<dbReference type="CDD" id="cd17316">
    <property type="entry name" value="MFS_SV2_like"/>
    <property type="match status" value="1"/>
</dbReference>
<dbReference type="InterPro" id="IPR036259">
    <property type="entry name" value="MFS_trans_sf"/>
</dbReference>
<evidence type="ECO:0000256" key="1">
    <source>
        <dbReference type="ARBA" id="ARBA00004141"/>
    </source>
</evidence>
<evidence type="ECO:0000256" key="5">
    <source>
        <dbReference type="ARBA" id="ARBA00022989"/>
    </source>
</evidence>